<gene>
    <name evidence="4" type="ORF">MNODULE_06990</name>
</gene>
<organism evidence="4 5">
    <name type="scientific">Candidatus Manganitrophus noduliformans</name>
    <dbReference type="NCBI Taxonomy" id="2606439"/>
    <lineage>
        <taxon>Bacteria</taxon>
        <taxon>Pseudomonadati</taxon>
        <taxon>Nitrospirota</taxon>
        <taxon>Nitrospiria</taxon>
        <taxon>Candidatus Troglogloeales</taxon>
        <taxon>Candidatus Manganitrophaceae</taxon>
        <taxon>Candidatus Manganitrophus</taxon>
    </lineage>
</organism>
<evidence type="ECO:0000313" key="5">
    <source>
        <dbReference type="Proteomes" id="UP000534783"/>
    </source>
</evidence>
<evidence type="ECO:0000259" key="3">
    <source>
        <dbReference type="Pfam" id="PF13205"/>
    </source>
</evidence>
<dbReference type="AlphaFoldDB" id="A0A7X6DNI1"/>
<evidence type="ECO:0000256" key="1">
    <source>
        <dbReference type="ARBA" id="ARBA00005445"/>
    </source>
</evidence>
<dbReference type="InterPro" id="IPR021884">
    <property type="entry name" value="Ice-bd_prot"/>
</dbReference>
<keyword evidence="2" id="KW-0732">Signal</keyword>
<dbReference type="InterPro" id="IPR032812">
    <property type="entry name" value="SbsA_Ig"/>
</dbReference>
<dbReference type="Proteomes" id="UP000534783">
    <property type="component" value="Unassembled WGS sequence"/>
</dbReference>
<accession>A0A7X6DNI1</accession>
<evidence type="ECO:0000256" key="2">
    <source>
        <dbReference type="ARBA" id="ARBA00022729"/>
    </source>
</evidence>
<keyword evidence="5" id="KW-1185">Reference proteome</keyword>
<dbReference type="Pfam" id="PF11999">
    <property type="entry name" value="Ice_binding"/>
    <property type="match status" value="1"/>
</dbReference>
<dbReference type="Pfam" id="PF13205">
    <property type="entry name" value="Big_5"/>
    <property type="match status" value="1"/>
</dbReference>
<evidence type="ECO:0000313" key="4">
    <source>
        <dbReference type="EMBL" id="NKE70482.1"/>
    </source>
</evidence>
<proteinExistence type="inferred from homology"/>
<protein>
    <submittedName>
        <fullName evidence="4">DUF3494 domain-containing protein</fullName>
    </submittedName>
</protein>
<comment type="similarity">
    <text evidence="1">Belongs to the ice-binding protein family.</text>
</comment>
<sequence length="360" mass="35687">MGWVVLLSVIFLAGCGDGGSHSGGGAGAPDATVPTVSATTPDDATTGVAINRKITATFSEAMDASTMTPTTFTLLQGATPVSGAVTYGGTTAVFTPESNLASNTSFTATVTTEAKDTTGNALAANKTWSFTTGSTVAAGPDPVNLGTAGSYVLLAKAGVSTTGATAVVGDIGLSPAAGTLLTGFSETLDATGTFSTSAQVTGKLYAADYTDPTPSNLTTAILDMQTAYTDAAGRVLPDFTELGAGNIDGMTLVPGLYKWGTGVTLPIGVTLAGGASDVWIFQIAQDLDVGNGAIVTLSGGAQAENVFWQVAGQATLGTTSDFKGIILSQTLIALNTGAAMNGRALAQTAITLDATAITAP</sequence>
<dbReference type="EMBL" id="VTOW01000001">
    <property type="protein sequence ID" value="NKE70482.1"/>
    <property type="molecule type" value="Genomic_DNA"/>
</dbReference>
<dbReference type="InterPro" id="IPR014755">
    <property type="entry name" value="Cu-Rt/internalin_Ig-like"/>
</dbReference>
<reference evidence="4 5" key="1">
    <citation type="journal article" date="2020" name="Nature">
        <title>Bacterial chemolithoautotrophy via manganese oxidation.</title>
        <authorList>
            <person name="Yu H."/>
            <person name="Leadbetter J.R."/>
        </authorList>
    </citation>
    <scope>NUCLEOTIDE SEQUENCE [LARGE SCALE GENOMIC DNA]</scope>
    <source>
        <strain evidence="4 5">Mn-1</strain>
    </source>
</reference>
<name>A0A7X6DNI1_9BACT</name>
<comment type="caution">
    <text evidence="4">The sequence shown here is derived from an EMBL/GenBank/DDBJ whole genome shotgun (WGS) entry which is preliminary data.</text>
</comment>
<feature type="domain" description="SbsA Ig-like" evidence="3">
    <location>
        <begin position="30"/>
        <end position="132"/>
    </location>
</feature>
<dbReference type="Gene3D" id="2.60.40.1220">
    <property type="match status" value="1"/>
</dbReference>